<comment type="caution">
    <text evidence="1">The sequence shown here is derived from an EMBL/GenBank/DDBJ whole genome shotgun (WGS) entry which is preliminary data.</text>
</comment>
<sequence>MRAGDLKDRVMLQKPVTSRAASGQQVITFEDVKPVWAKLEPISNRKIREGAQDQIVDTYLITLRPRDDVQKGWRVVTKHLIFTVRSPDRSKRDRLVLTGEADIVDDRTSGKSRA</sequence>
<dbReference type="InterPro" id="IPR038666">
    <property type="entry name" value="SSP1_head-tail_sf"/>
</dbReference>
<name>A0A2C6DIJ9_9GAMM</name>
<dbReference type="Proteomes" id="UP000224974">
    <property type="component" value="Unassembled WGS sequence"/>
</dbReference>
<dbReference type="AlphaFoldDB" id="A0A2C6DIJ9"/>
<gene>
    <name evidence="1" type="ORF">CRN84_17695</name>
</gene>
<organism evidence="1 2">
    <name type="scientific">Budvicia aquatica</name>
    <dbReference type="NCBI Taxonomy" id="82979"/>
    <lineage>
        <taxon>Bacteria</taxon>
        <taxon>Pseudomonadati</taxon>
        <taxon>Pseudomonadota</taxon>
        <taxon>Gammaproteobacteria</taxon>
        <taxon>Enterobacterales</taxon>
        <taxon>Budviciaceae</taxon>
        <taxon>Budvicia</taxon>
    </lineage>
</organism>
<dbReference type="RefSeq" id="WP_029095844.1">
    <property type="nucleotide sequence ID" value="NZ_PDDX01000001.1"/>
</dbReference>
<reference evidence="2" key="1">
    <citation type="submission" date="2017-09" db="EMBL/GenBank/DDBJ databases">
        <title>FDA dAtabase for Regulatory Grade micrObial Sequences (FDA-ARGOS): Supporting development and validation of Infectious Disease Dx tests.</title>
        <authorList>
            <person name="Minogue T."/>
            <person name="Wolcott M."/>
            <person name="Wasieloski L."/>
            <person name="Aguilar W."/>
            <person name="Moore D."/>
            <person name="Tallon L."/>
            <person name="Sadzewicz L."/>
            <person name="Ott S."/>
            <person name="Zhao X."/>
            <person name="Nagaraj S."/>
            <person name="Vavikolanu K."/>
            <person name="Aluvathingal J."/>
            <person name="Nadendla S."/>
            <person name="Sichtig H."/>
        </authorList>
    </citation>
    <scope>NUCLEOTIDE SEQUENCE [LARGE SCALE GENOMIC DNA]</scope>
    <source>
        <strain evidence="2">FDAARGOS_387</strain>
    </source>
</reference>
<proteinExistence type="predicted"/>
<dbReference type="STRING" id="1111728.GCA_000427805_03975"/>
<evidence type="ECO:0000313" key="2">
    <source>
        <dbReference type="Proteomes" id="UP000224974"/>
    </source>
</evidence>
<accession>A0A2C6DIJ9</accession>
<evidence type="ECO:0000313" key="1">
    <source>
        <dbReference type="EMBL" id="PHI31036.1"/>
    </source>
</evidence>
<keyword evidence="2" id="KW-1185">Reference proteome</keyword>
<dbReference type="EMBL" id="PDDX01000001">
    <property type="protein sequence ID" value="PHI31036.1"/>
    <property type="molecule type" value="Genomic_DNA"/>
</dbReference>
<dbReference type="OrthoDB" id="6446968at2"/>
<protein>
    <submittedName>
        <fullName evidence="1">Head-tail adaptor protein</fullName>
    </submittedName>
</protein>
<dbReference type="InterPro" id="IPR008767">
    <property type="entry name" value="Phage_SPP1_head-tail_adaptor"/>
</dbReference>
<dbReference type="Pfam" id="PF05521">
    <property type="entry name" value="Phage_HCP"/>
    <property type="match status" value="1"/>
</dbReference>
<dbReference type="Gene3D" id="2.40.10.270">
    <property type="entry name" value="Bacteriophage SPP1 head-tail adaptor protein"/>
    <property type="match status" value="1"/>
</dbReference>
<dbReference type="NCBIfam" id="TIGR01563">
    <property type="entry name" value="gp16_SPP1"/>
    <property type="match status" value="1"/>
</dbReference>